<protein>
    <submittedName>
        <fullName evidence="5">BlaI/MecI/CopY family transcriptional regulator</fullName>
    </submittedName>
</protein>
<dbReference type="Proteomes" id="UP000516105">
    <property type="component" value="Chromosome"/>
</dbReference>
<dbReference type="InterPro" id="IPR036388">
    <property type="entry name" value="WH-like_DNA-bd_sf"/>
</dbReference>
<dbReference type="SUPFAM" id="SSF46785">
    <property type="entry name" value="Winged helix' DNA-binding domain"/>
    <property type="match status" value="1"/>
</dbReference>
<keyword evidence="2" id="KW-0805">Transcription regulation</keyword>
<evidence type="ECO:0000313" key="5">
    <source>
        <dbReference type="EMBL" id="QNP47007.1"/>
    </source>
</evidence>
<keyword evidence="6" id="KW-1185">Reference proteome</keyword>
<dbReference type="InterPro" id="IPR005650">
    <property type="entry name" value="BlaI_family"/>
</dbReference>
<dbReference type="Pfam" id="PF03965">
    <property type="entry name" value="Penicillinase_R"/>
    <property type="match status" value="1"/>
</dbReference>
<name>A0ABX6TDD7_9SPHN</name>
<evidence type="ECO:0000256" key="1">
    <source>
        <dbReference type="ARBA" id="ARBA00011046"/>
    </source>
</evidence>
<proteinExistence type="inferred from homology"/>
<evidence type="ECO:0000256" key="3">
    <source>
        <dbReference type="ARBA" id="ARBA00023125"/>
    </source>
</evidence>
<dbReference type="RefSeq" id="WP_187709959.1">
    <property type="nucleotide sequence ID" value="NZ_CP060782.1"/>
</dbReference>
<comment type="similarity">
    <text evidence="1">Belongs to the BlaI transcriptional regulatory family.</text>
</comment>
<accession>A0ABX6TDD7</accession>
<sequence>MVTDKRISDAELDLMEVLWAASEPLTSAEVGERLEAQRGWSMATVKTMLGRLAAKGVVSHREDGRRFLYSPAIEREAYVGSESRRFVERLFGGRLSPLVARLAEEDGLDAKDIAEIEALLRELKS</sequence>
<organism evidence="5 6">
    <name type="scientific">Sphingomonas sediminicola</name>
    <dbReference type="NCBI Taxonomy" id="386874"/>
    <lineage>
        <taxon>Bacteria</taxon>
        <taxon>Pseudomonadati</taxon>
        <taxon>Pseudomonadota</taxon>
        <taxon>Alphaproteobacteria</taxon>
        <taxon>Sphingomonadales</taxon>
        <taxon>Sphingomonadaceae</taxon>
        <taxon>Sphingomonas</taxon>
    </lineage>
</organism>
<reference evidence="5 6" key="1">
    <citation type="submission" date="2020-08" db="EMBL/GenBank/DDBJ databases">
        <title>Genome sequence of Sphingomonas sediminicola KACC 15039T.</title>
        <authorList>
            <person name="Hyun D.-W."/>
            <person name="Bae J.-W."/>
        </authorList>
    </citation>
    <scope>NUCLEOTIDE SEQUENCE [LARGE SCALE GENOMIC DNA]</scope>
    <source>
        <strain evidence="5 6">KACC 15039</strain>
    </source>
</reference>
<evidence type="ECO:0000256" key="4">
    <source>
        <dbReference type="ARBA" id="ARBA00023163"/>
    </source>
</evidence>
<keyword evidence="3" id="KW-0238">DNA-binding</keyword>
<evidence type="ECO:0000256" key="2">
    <source>
        <dbReference type="ARBA" id="ARBA00023015"/>
    </source>
</evidence>
<dbReference type="PIRSF" id="PIRSF019455">
    <property type="entry name" value="CopR_AtkY"/>
    <property type="match status" value="1"/>
</dbReference>
<dbReference type="Gene3D" id="1.10.10.10">
    <property type="entry name" value="Winged helix-like DNA-binding domain superfamily/Winged helix DNA-binding domain"/>
    <property type="match status" value="1"/>
</dbReference>
<keyword evidence="4" id="KW-0804">Transcription</keyword>
<dbReference type="EMBL" id="CP060782">
    <property type="protein sequence ID" value="QNP47007.1"/>
    <property type="molecule type" value="Genomic_DNA"/>
</dbReference>
<gene>
    <name evidence="5" type="ORF">H9L14_11430</name>
</gene>
<dbReference type="Gene3D" id="1.10.4040.10">
    <property type="entry name" value="Penicillinase repressor domain"/>
    <property type="match status" value="1"/>
</dbReference>
<dbReference type="InterPro" id="IPR036390">
    <property type="entry name" value="WH_DNA-bd_sf"/>
</dbReference>
<evidence type="ECO:0000313" key="6">
    <source>
        <dbReference type="Proteomes" id="UP000516105"/>
    </source>
</evidence>